<dbReference type="GO" id="GO:0043240">
    <property type="term" value="C:Fanconi anaemia nuclear complex"/>
    <property type="evidence" value="ECO:0007669"/>
    <property type="project" value="InterPro"/>
</dbReference>
<evidence type="ECO:0000313" key="4">
    <source>
        <dbReference type="Proteomes" id="UP000472263"/>
    </source>
</evidence>
<dbReference type="PANTHER" id="PTHR32094:SF5">
    <property type="entry name" value="FANCONI ANEMIA GROUP E PROTEIN"/>
    <property type="match status" value="1"/>
</dbReference>
<dbReference type="Ensembl" id="ENSMMDT00005041501.1">
    <property type="protein sequence ID" value="ENSMMDP00005040668.1"/>
    <property type="gene ID" value="ENSMMDG00005018812.1"/>
</dbReference>
<feature type="region of interest" description="Disordered" evidence="1">
    <location>
        <begin position="180"/>
        <end position="257"/>
    </location>
</feature>
<dbReference type="RefSeq" id="XP_029912704.1">
    <property type="nucleotide sequence ID" value="XM_030056844.1"/>
</dbReference>
<dbReference type="GO" id="GO:0036297">
    <property type="term" value="P:interstrand cross-link repair"/>
    <property type="evidence" value="ECO:0007669"/>
    <property type="project" value="InterPro"/>
</dbReference>
<feature type="domain" description="Fanconi Anaemia group E protein C-terminal" evidence="2">
    <location>
        <begin position="282"/>
        <end position="522"/>
    </location>
</feature>
<feature type="compositionally biased region" description="Polar residues" evidence="1">
    <location>
        <begin position="201"/>
        <end position="216"/>
    </location>
</feature>
<protein>
    <submittedName>
        <fullName evidence="3">FA complementation group E</fullName>
    </submittedName>
</protein>
<name>A0A667ZPS0_9TELE</name>
<dbReference type="Gene3D" id="1.25.40.480">
    <property type="match status" value="1"/>
</dbReference>
<accession>A0A667ZPS0</accession>
<proteinExistence type="predicted"/>
<dbReference type="AlphaFoldDB" id="A0A667ZPS0"/>
<evidence type="ECO:0000313" key="3">
    <source>
        <dbReference type="Ensembl" id="ENSMMDP00005040668.1"/>
    </source>
</evidence>
<dbReference type="Pfam" id="PF11510">
    <property type="entry name" value="FA_FANCE"/>
    <property type="match status" value="1"/>
</dbReference>
<organism evidence="3 4">
    <name type="scientific">Myripristis murdjan</name>
    <name type="common">pinecone soldierfish</name>
    <dbReference type="NCBI Taxonomy" id="586833"/>
    <lineage>
        <taxon>Eukaryota</taxon>
        <taxon>Metazoa</taxon>
        <taxon>Chordata</taxon>
        <taxon>Craniata</taxon>
        <taxon>Vertebrata</taxon>
        <taxon>Euteleostomi</taxon>
        <taxon>Actinopterygii</taxon>
        <taxon>Neopterygii</taxon>
        <taxon>Teleostei</taxon>
        <taxon>Neoteleostei</taxon>
        <taxon>Acanthomorphata</taxon>
        <taxon>Holocentriformes</taxon>
        <taxon>Holocentridae</taxon>
        <taxon>Myripristis</taxon>
    </lineage>
</organism>
<reference evidence="3" key="3">
    <citation type="submission" date="2025-09" db="UniProtKB">
        <authorList>
            <consortium name="Ensembl"/>
        </authorList>
    </citation>
    <scope>IDENTIFICATION</scope>
</reference>
<dbReference type="Proteomes" id="UP000472263">
    <property type="component" value="Chromosome 7"/>
</dbReference>
<dbReference type="InterPro" id="IPR039685">
    <property type="entry name" value="FANCE"/>
</dbReference>
<evidence type="ECO:0000256" key="1">
    <source>
        <dbReference type="SAM" id="MobiDB-lite"/>
    </source>
</evidence>
<gene>
    <name evidence="3" type="primary">FANCE</name>
    <name evidence="3" type="synonym">fance</name>
</gene>
<reference evidence="3" key="1">
    <citation type="submission" date="2019-06" db="EMBL/GenBank/DDBJ databases">
        <authorList>
            <consortium name="Wellcome Sanger Institute Data Sharing"/>
        </authorList>
    </citation>
    <scope>NUCLEOTIDE SEQUENCE [LARGE SCALE GENOMIC DNA]</scope>
</reference>
<keyword evidence="4" id="KW-1185">Reference proteome</keyword>
<dbReference type="InParanoid" id="A0A667ZPS0"/>
<sequence>MSGSPVCCDGTPASGGLLERFDGRTRLLVGALMCGASGPRRARTVLRRQQRAKPPPALHRLVEILCGEEICPETEDNPLIVKPLLSLFPASFKQNLLSFIRLVPSALPRAAVLQLLDCLRQEPRPDPWVAALLTQLERDLGAPAEKPLYTSLCGQRLTELCRGLVGLGGAGGWAKCFTGPQAASASQSGSEPGTQRKRKSSLVTPDSDTEETGQQSKRIKVDFSPVGGNWGTEGPTAEERGATEETSGGPGDVPTEASAEELKPAADSVCGALSEQIQVSISQIKELLQSQTEWDQSSSEAFKVLNECDSAQVEALCSELSLPDVPEQSLPKLCGSLLALSPDLSYSTAAALIRSLLLDKVLSLAEPASRCLVTAATSLCSRYPRPTCHALIAPVLEEKTTGNPQAELLNRLIEDCLEPHHRLLVLQMALRTAWSEALLSIIHSLLDSKPELSEELFGLLAEQLVAQAPHFTKSMKYAKMMLTVLTKYDAHVTAAHKHSLSGCLTLNETFLKKSLQAALKRITHT</sequence>
<dbReference type="CTD" id="2178"/>
<dbReference type="GeneTree" id="ENSGT00390000000705"/>
<reference evidence="3" key="2">
    <citation type="submission" date="2025-08" db="UniProtKB">
        <authorList>
            <consortium name="Ensembl"/>
        </authorList>
    </citation>
    <scope>IDENTIFICATION</scope>
</reference>
<evidence type="ECO:0000259" key="2">
    <source>
        <dbReference type="Pfam" id="PF11510"/>
    </source>
</evidence>
<dbReference type="InterPro" id="IPR021025">
    <property type="entry name" value="Fanconi_anaemia_gr_E_prot_C"/>
</dbReference>
<dbReference type="OrthoDB" id="2449818at2759"/>
<dbReference type="PANTHER" id="PTHR32094">
    <property type="entry name" value="FANCONI ANEMIA GROUP E PROTEIN"/>
    <property type="match status" value="1"/>
</dbReference>
<dbReference type="CDD" id="cd07439">
    <property type="entry name" value="FANCE_c-term"/>
    <property type="match status" value="1"/>
</dbReference>
<dbReference type="GeneID" id="115362769"/>